<organism evidence="1 2">
    <name type="scientific">Catharanthus roseus</name>
    <name type="common">Madagascar periwinkle</name>
    <name type="synonym">Vinca rosea</name>
    <dbReference type="NCBI Taxonomy" id="4058"/>
    <lineage>
        <taxon>Eukaryota</taxon>
        <taxon>Viridiplantae</taxon>
        <taxon>Streptophyta</taxon>
        <taxon>Embryophyta</taxon>
        <taxon>Tracheophyta</taxon>
        <taxon>Spermatophyta</taxon>
        <taxon>Magnoliopsida</taxon>
        <taxon>eudicotyledons</taxon>
        <taxon>Gunneridae</taxon>
        <taxon>Pentapetalae</taxon>
        <taxon>asterids</taxon>
        <taxon>lamiids</taxon>
        <taxon>Gentianales</taxon>
        <taxon>Apocynaceae</taxon>
        <taxon>Rauvolfioideae</taxon>
        <taxon>Vinceae</taxon>
        <taxon>Catharanthinae</taxon>
        <taxon>Catharanthus</taxon>
    </lineage>
</organism>
<evidence type="ECO:0000313" key="1">
    <source>
        <dbReference type="EMBL" id="KAI5652475.1"/>
    </source>
</evidence>
<gene>
    <name evidence="1" type="ORF">M9H77_29662</name>
</gene>
<keyword evidence="2" id="KW-1185">Reference proteome</keyword>
<accession>A0ACB9ZWX6</accession>
<name>A0ACB9ZWX6_CATRO</name>
<reference evidence="2" key="1">
    <citation type="journal article" date="2023" name="Nat. Plants">
        <title>Single-cell RNA sequencing provides a high-resolution roadmap for understanding the multicellular compartmentation of specialized metabolism.</title>
        <authorList>
            <person name="Sun S."/>
            <person name="Shen X."/>
            <person name="Li Y."/>
            <person name="Li Y."/>
            <person name="Wang S."/>
            <person name="Li R."/>
            <person name="Zhang H."/>
            <person name="Shen G."/>
            <person name="Guo B."/>
            <person name="Wei J."/>
            <person name="Xu J."/>
            <person name="St-Pierre B."/>
            <person name="Chen S."/>
            <person name="Sun C."/>
        </authorList>
    </citation>
    <scope>NUCLEOTIDE SEQUENCE [LARGE SCALE GENOMIC DNA]</scope>
</reference>
<dbReference type="Proteomes" id="UP001060085">
    <property type="component" value="Linkage Group LG07"/>
</dbReference>
<proteinExistence type="predicted"/>
<evidence type="ECO:0000313" key="2">
    <source>
        <dbReference type="Proteomes" id="UP001060085"/>
    </source>
</evidence>
<comment type="caution">
    <text evidence="1">The sequence shown here is derived from an EMBL/GenBank/DDBJ whole genome shotgun (WGS) entry which is preliminary data.</text>
</comment>
<protein>
    <submittedName>
        <fullName evidence="1">Uncharacterized protein</fullName>
    </submittedName>
</protein>
<sequence>MERGRSWMYRRSVLKVRGLSSEFVNGDMLKSGDTPLYEEFTWISQLSATAELLNIKSENNWSKKLFDQGRKTRLLDSAGTSTSADSEPIMSRTQKTRSRDEAARVLARIWRVLAHSLSGKLQSIDCSRLTSLTRSLTKTFMFIEKDTRRSASSSMSKLTILDKFSKLKEQKEHKRRTTGALVPTDHKLMLELNEGLKKGHAYGFGAAESARLHTQPQHAAIGGRPFLGGYEEHMTVISHQMLPIEPPPEWQMPDCEVGKMSDHGDHDGEDENTGDEEIPPSS</sequence>
<dbReference type="EMBL" id="CM044707">
    <property type="protein sequence ID" value="KAI5652475.1"/>
    <property type="molecule type" value="Genomic_DNA"/>
</dbReference>